<name>A0A9X2F225_9SPHI</name>
<dbReference type="RefSeq" id="WP_252587674.1">
    <property type="nucleotide sequence ID" value="NZ_JAMWYS010000032.1"/>
</dbReference>
<accession>A0A9X2F225</accession>
<feature type="transmembrane region" description="Helical" evidence="1">
    <location>
        <begin position="7"/>
        <end position="32"/>
    </location>
</feature>
<evidence type="ECO:0000256" key="1">
    <source>
        <dbReference type="SAM" id="Phobius"/>
    </source>
</evidence>
<feature type="domain" description="DUF6630" evidence="2">
    <location>
        <begin position="92"/>
        <end position="223"/>
    </location>
</feature>
<feature type="transmembrane region" description="Helical" evidence="1">
    <location>
        <begin position="38"/>
        <end position="58"/>
    </location>
</feature>
<evidence type="ECO:0000313" key="3">
    <source>
        <dbReference type="EMBL" id="MCO4293172.1"/>
    </source>
</evidence>
<comment type="caution">
    <text evidence="3">The sequence shown here is derived from an EMBL/GenBank/DDBJ whole genome shotgun (WGS) entry which is preliminary data.</text>
</comment>
<reference evidence="3" key="1">
    <citation type="submission" date="2022-06" db="EMBL/GenBank/DDBJ databases">
        <title>Solitalea sp. MAHUQ-68 isolated from rhizospheric soil.</title>
        <authorList>
            <person name="Huq M.A."/>
        </authorList>
    </citation>
    <scope>NUCLEOTIDE SEQUENCE</scope>
    <source>
        <strain evidence="3">MAHUQ-68</strain>
    </source>
</reference>
<keyword evidence="1" id="KW-0472">Membrane</keyword>
<organism evidence="3 4">
    <name type="scientific">Solitalea agri</name>
    <dbReference type="NCBI Taxonomy" id="2953739"/>
    <lineage>
        <taxon>Bacteria</taxon>
        <taxon>Pseudomonadati</taxon>
        <taxon>Bacteroidota</taxon>
        <taxon>Sphingobacteriia</taxon>
        <taxon>Sphingobacteriales</taxon>
        <taxon>Sphingobacteriaceae</taxon>
        <taxon>Solitalea</taxon>
    </lineage>
</organism>
<dbReference type="Proteomes" id="UP001155182">
    <property type="component" value="Unassembled WGS sequence"/>
</dbReference>
<dbReference type="InterPro" id="IPR046582">
    <property type="entry name" value="DUF6630"/>
</dbReference>
<sequence length="239" mass="27698">MKTIRLISIILGVLIAIVGFALGVGFLIAFLNDKLGKQWIIFAFVIVLLALVIILKYLERAEKKRGKNDSDLLRIGKLIFQNHKEEFDSFYNLYLHDKKKFSAQKELQGFDLENLRPIDVLSIFGESKNLVHLIDWRGEEDEDKIETHIEENILKEKHNWTNTNKLRLGVVSDEKQRNGKFIIDLFKSVDKDLQTINQRIIFLDLGSDAYAYMTVDSKTFDEIIISSPDNFHGTNKLRK</sequence>
<proteinExistence type="predicted"/>
<dbReference type="Pfam" id="PF20335">
    <property type="entry name" value="DUF6630"/>
    <property type="match status" value="1"/>
</dbReference>
<dbReference type="EMBL" id="JAMWYS010000032">
    <property type="protein sequence ID" value="MCO4293172.1"/>
    <property type="molecule type" value="Genomic_DNA"/>
</dbReference>
<keyword evidence="1" id="KW-0812">Transmembrane</keyword>
<evidence type="ECO:0000313" key="4">
    <source>
        <dbReference type="Proteomes" id="UP001155182"/>
    </source>
</evidence>
<evidence type="ECO:0000259" key="2">
    <source>
        <dbReference type="Pfam" id="PF20335"/>
    </source>
</evidence>
<gene>
    <name evidence="3" type="ORF">NF867_09875</name>
</gene>
<dbReference type="AlphaFoldDB" id="A0A9X2F225"/>
<protein>
    <recommendedName>
        <fullName evidence="2">DUF6630 domain-containing protein</fullName>
    </recommendedName>
</protein>
<keyword evidence="4" id="KW-1185">Reference proteome</keyword>
<keyword evidence="1" id="KW-1133">Transmembrane helix</keyword>